<comment type="caution">
    <text evidence="8">The sequence shown here is derived from an EMBL/GenBank/DDBJ whole genome shotgun (WGS) entry which is preliminary data.</text>
</comment>
<keyword evidence="3" id="KW-0804">Transcription</keyword>
<feature type="region of interest" description="Disordered" evidence="6">
    <location>
        <begin position="56"/>
        <end position="91"/>
    </location>
</feature>
<dbReference type="Gene3D" id="1.20.5.170">
    <property type="match status" value="1"/>
</dbReference>
<evidence type="ECO:0000256" key="6">
    <source>
        <dbReference type="SAM" id="MobiDB-lite"/>
    </source>
</evidence>
<dbReference type="PROSITE" id="PS50217">
    <property type="entry name" value="BZIP"/>
    <property type="match status" value="1"/>
</dbReference>
<dbReference type="InterPro" id="IPR004827">
    <property type="entry name" value="bZIP"/>
</dbReference>
<protein>
    <recommendedName>
        <fullName evidence="7">BZIP domain-containing protein</fullName>
    </recommendedName>
</protein>
<name>A0AAD6I7E1_PENCN</name>
<reference evidence="8" key="1">
    <citation type="journal article" date="2023" name="IMA Fungus">
        <title>Comparative genomic study of the Penicillium genus elucidates a diverse pangenome and 15 lateral gene transfer events.</title>
        <authorList>
            <person name="Petersen C."/>
            <person name="Sorensen T."/>
            <person name="Nielsen M.R."/>
            <person name="Sondergaard T.E."/>
            <person name="Sorensen J.L."/>
            <person name="Fitzpatrick D.A."/>
            <person name="Frisvad J.C."/>
            <person name="Nielsen K.L."/>
        </authorList>
    </citation>
    <scope>NUCLEOTIDE SEQUENCE</scope>
    <source>
        <strain evidence="8">IBT 15450</strain>
    </source>
</reference>
<proteinExistence type="predicted"/>
<keyword evidence="2" id="KW-0805">Transcription regulation</keyword>
<dbReference type="InterPro" id="IPR046347">
    <property type="entry name" value="bZIP_sf"/>
</dbReference>
<accession>A0AAD6I7E1</accession>
<evidence type="ECO:0000256" key="4">
    <source>
        <dbReference type="ARBA" id="ARBA00023242"/>
    </source>
</evidence>
<gene>
    <name evidence="8" type="ORF">N7460_008611</name>
</gene>
<dbReference type="GO" id="GO:0003700">
    <property type="term" value="F:DNA-binding transcription factor activity"/>
    <property type="evidence" value="ECO:0007669"/>
    <property type="project" value="InterPro"/>
</dbReference>
<evidence type="ECO:0000256" key="3">
    <source>
        <dbReference type="ARBA" id="ARBA00023163"/>
    </source>
</evidence>
<keyword evidence="5" id="KW-0175">Coiled coil</keyword>
<dbReference type="AlphaFoldDB" id="A0AAD6I7E1"/>
<dbReference type="CDD" id="cd14687">
    <property type="entry name" value="bZIP_ATF2"/>
    <property type="match status" value="1"/>
</dbReference>
<evidence type="ECO:0000256" key="2">
    <source>
        <dbReference type="ARBA" id="ARBA00023015"/>
    </source>
</evidence>
<dbReference type="InterPro" id="IPR051027">
    <property type="entry name" value="bZIP_transcription_factors"/>
</dbReference>
<dbReference type="PANTHER" id="PTHR19304">
    <property type="entry name" value="CYCLIC-AMP RESPONSE ELEMENT BINDING PROTEIN"/>
    <property type="match status" value="1"/>
</dbReference>
<evidence type="ECO:0000256" key="5">
    <source>
        <dbReference type="SAM" id="Coils"/>
    </source>
</evidence>
<dbReference type="PROSITE" id="PS00036">
    <property type="entry name" value="BZIP_BASIC"/>
    <property type="match status" value="1"/>
</dbReference>
<dbReference type="SUPFAM" id="SSF57959">
    <property type="entry name" value="Leucine zipper domain"/>
    <property type="match status" value="1"/>
</dbReference>
<evidence type="ECO:0000259" key="7">
    <source>
        <dbReference type="PROSITE" id="PS50217"/>
    </source>
</evidence>
<organism evidence="8 9">
    <name type="scientific">Penicillium canescens</name>
    <dbReference type="NCBI Taxonomy" id="5083"/>
    <lineage>
        <taxon>Eukaryota</taxon>
        <taxon>Fungi</taxon>
        <taxon>Dikarya</taxon>
        <taxon>Ascomycota</taxon>
        <taxon>Pezizomycotina</taxon>
        <taxon>Eurotiomycetes</taxon>
        <taxon>Eurotiomycetidae</taxon>
        <taxon>Eurotiales</taxon>
        <taxon>Aspergillaceae</taxon>
        <taxon>Penicillium</taxon>
    </lineage>
</organism>
<evidence type="ECO:0000313" key="8">
    <source>
        <dbReference type="EMBL" id="KAJ6034436.1"/>
    </source>
</evidence>
<sequence>MATMLEHSSTIKSLEPDTQFVIPAATVWSNPSHITCKGDDFPPEDLRTKQGSEKTANLLLNQELRPQVEPKSRPRRGSKIQPSQDAVSPERARYLERNRIAANKCRLKKKQEREEIQRMLQKETAKRNALLAEVKKLKEETWRLKNGVFAHAKCGDHRINLQLTKMTQQLLEKSSLLCPSVLDITFSDTSDGGMKTDEEGLKTNLSTVSPASSVDDTATCAEIFNCYIDLPNM</sequence>
<reference evidence="8" key="2">
    <citation type="submission" date="2023-01" db="EMBL/GenBank/DDBJ databases">
        <authorList>
            <person name="Petersen C."/>
        </authorList>
    </citation>
    <scope>NUCLEOTIDE SEQUENCE</scope>
    <source>
        <strain evidence="8">IBT 15450</strain>
    </source>
</reference>
<dbReference type="GO" id="GO:0005634">
    <property type="term" value="C:nucleus"/>
    <property type="evidence" value="ECO:0007669"/>
    <property type="project" value="UniProtKB-SubCell"/>
</dbReference>
<feature type="coiled-coil region" evidence="5">
    <location>
        <begin position="102"/>
        <end position="140"/>
    </location>
</feature>
<dbReference type="SMART" id="SM00338">
    <property type="entry name" value="BRLZ"/>
    <property type="match status" value="1"/>
</dbReference>
<dbReference type="Proteomes" id="UP001219568">
    <property type="component" value="Unassembled WGS sequence"/>
</dbReference>
<dbReference type="EMBL" id="JAQJZL010000010">
    <property type="protein sequence ID" value="KAJ6034436.1"/>
    <property type="molecule type" value="Genomic_DNA"/>
</dbReference>
<keyword evidence="4" id="KW-0539">Nucleus</keyword>
<evidence type="ECO:0000313" key="9">
    <source>
        <dbReference type="Proteomes" id="UP001219568"/>
    </source>
</evidence>
<evidence type="ECO:0000256" key="1">
    <source>
        <dbReference type="ARBA" id="ARBA00004123"/>
    </source>
</evidence>
<feature type="domain" description="BZIP" evidence="7">
    <location>
        <begin position="88"/>
        <end position="151"/>
    </location>
</feature>
<comment type="subcellular location">
    <subcellularLocation>
        <location evidence="1">Nucleus</location>
    </subcellularLocation>
</comment>
<keyword evidence="9" id="KW-1185">Reference proteome</keyword>